<accession>A0ABP9DBR0</accession>
<dbReference type="PANTHER" id="PTHR43080">
    <property type="entry name" value="CBS DOMAIN-CONTAINING PROTEIN CBSX3, MITOCHONDRIAL"/>
    <property type="match status" value="1"/>
</dbReference>
<dbReference type="RefSeq" id="WP_345695094.1">
    <property type="nucleotide sequence ID" value="NZ_BAABIS010000001.1"/>
</dbReference>
<dbReference type="InterPro" id="IPR051257">
    <property type="entry name" value="Diverse_CBS-Domain"/>
</dbReference>
<feature type="region of interest" description="Disordered" evidence="3">
    <location>
        <begin position="1"/>
        <end position="25"/>
    </location>
</feature>
<dbReference type="Pfam" id="PF00571">
    <property type="entry name" value="CBS"/>
    <property type="match status" value="2"/>
</dbReference>
<dbReference type="CDD" id="cd02205">
    <property type="entry name" value="CBS_pair_SF"/>
    <property type="match status" value="1"/>
</dbReference>
<feature type="domain" description="CBS" evidence="4">
    <location>
        <begin position="30"/>
        <end position="86"/>
    </location>
</feature>
<evidence type="ECO:0000313" key="6">
    <source>
        <dbReference type="Proteomes" id="UP001501752"/>
    </source>
</evidence>
<protein>
    <submittedName>
        <fullName evidence="5">CBS domain-containing protein</fullName>
    </submittedName>
</protein>
<dbReference type="SUPFAM" id="SSF54631">
    <property type="entry name" value="CBS-domain pair"/>
    <property type="match status" value="1"/>
</dbReference>
<evidence type="ECO:0000256" key="1">
    <source>
        <dbReference type="ARBA" id="ARBA00023122"/>
    </source>
</evidence>
<evidence type="ECO:0000313" key="5">
    <source>
        <dbReference type="EMBL" id="GAA4833531.1"/>
    </source>
</evidence>
<dbReference type="EMBL" id="BAABIS010000001">
    <property type="protein sequence ID" value="GAA4833531.1"/>
    <property type="molecule type" value="Genomic_DNA"/>
</dbReference>
<organism evidence="5 6">
    <name type="scientific">Kitasatospora terrestris</name>
    <dbReference type="NCBI Taxonomy" id="258051"/>
    <lineage>
        <taxon>Bacteria</taxon>
        <taxon>Bacillati</taxon>
        <taxon>Actinomycetota</taxon>
        <taxon>Actinomycetes</taxon>
        <taxon>Kitasatosporales</taxon>
        <taxon>Streptomycetaceae</taxon>
        <taxon>Kitasatospora</taxon>
    </lineage>
</organism>
<feature type="domain" description="CBS" evidence="4">
    <location>
        <begin position="99"/>
        <end position="159"/>
    </location>
</feature>
<keyword evidence="1 2" id="KW-0129">CBS domain</keyword>
<gene>
    <name evidence="5" type="ORF">GCM10023235_05030</name>
</gene>
<keyword evidence="6" id="KW-1185">Reference proteome</keyword>
<proteinExistence type="predicted"/>
<evidence type="ECO:0000256" key="3">
    <source>
        <dbReference type="SAM" id="MobiDB-lite"/>
    </source>
</evidence>
<dbReference type="PANTHER" id="PTHR43080:SF29">
    <property type="entry name" value="OS02G0818000 PROTEIN"/>
    <property type="match status" value="1"/>
</dbReference>
<evidence type="ECO:0000256" key="2">
    <source>
        <dbReference type="PROSITE-ProRule" id="PRU00703"/>
    </source>
</evidence>
<dbReference type="SMART" id="SM00116">
    <property type="entry name" value="CBS"/>
    <property type="match status" value="2"/>
</dbReference>
<dbReference type="InterPro" id="IPR046342">
    <property type="entry name" value="CBS_dom_sf"/>
</dbReference>
<dbReference type="InterPro" id="IPR000644">
    <property type="entry name" value="CBS_dom"/>
</dbReference>
<reference evidence="6" key="1">
    <citation type="journal article" date="2019" name="Int. J. Syst. Evol. Microbiol.">
        <title>The Global Catalogue of Microorganisms (GCM) 10K type strain sequencing project: providing services to taxonomists for standard genome sequencing and annotation.</title>
        <authorList>
            <consortium name="The Broad Institute Genomics Platform"/>
            <consortium name="The Broad Institute Genome Sequencing Center for Infectious Disease"/>
            <person name="Wu L."/>
            <person name="Ma J."/>
        </authorList>
    </citation>
    <scope>NUCLEOTIDE SEQUENCE [LARGE SCALE GENOMIC DNA]</scope>
    <source>
        <strain evidence="6">JCM 13006</strain>
    </source>
</reference>
<evidence type="ECO:0000259" key="4">
    <source>
        <dbReference type="PROSITE" id="PS51371"/>
    </source>
</evidence>
<feature type="compositionally biased region" description="Basic and acidic residues" evidence="3">
    <location>
        <begin position="10"/>
        <end position="20"/>
    </location>
</feature>
<dbReference type="Gene3D" id="3.10.580.10">
    <property type="entry name" value="CBS-domain"/>
    <property type="match status" value="2"/>
</dbReference>
<sequence>MNRHSILDGTSREGPERSDHPAAAPVRQFMRRPAVAVTPDTDFATLVAAVTASRYGVLPVVGGDGIVVGVVAASDLLAAYGAAADRDRPPALVRARDLMTAPAVTVTEDRPAREALRTALRAAVHHLPVVDADGRPVGVLSPYDLLDALRRADQAIHDEALSLALTPGSGVVPGSLHVRCERGTVLLTGRTRTRSDAAALCLEVSRIDGLAGLTDHLRWDVDDVAPAATGSTPGSTP</sequence>
<name>A0ABP9DBR0_9ACTN</name>
<dbReference type="PROSITE" id="PS51371">
    <property type="entry name" value="CBS"/>
    <property type="match status" value="2"/>
</dbReference>
<comment type="caution">
    <text evidence="5">The sequence shown here is derived from an EMBL/GenBank/DDBJ whole genome shotgun (WGS) entry which is preliminary data.</text>
</comment>
<dbReference type="Proteomes" id="UP001501752">
    <property type="component" value="Unassembled WGS sequence"/>
</dbReference>